<dbReference type="InterPro" id="IPR021632">
    <property type="entry name" value="DUF3239"/>
</dbReference>
<evidence type="ECO:0008006" key="5">
    <source>
        <dbReference type="Google" id="ProtNLM"/>
    </source>
</evidence>
<dbReference type="RefSeq" id="WP_005444156.1">
    <property type="nucleotide sequence ID" value="NZ_CM001466.1"/>
</dbReference>
<accession>H8GAJ4</accession>
<feature type="region of interest" description="Disordered" evidence="1">
    <location>
        <begin position="269"/>
        <end position="292"/>
    </location>
</feature>
<protein>
    <recommendedName>
        <fullName evidence="5">DUF3239 domain-containing protein</fullName>
    </recommendedName>
</protein>
<dbReference type="HOGENOM" id="CLU_1004331_0_0_11"/>
<dbReference type="Gene3D" id="2.40.410.10">
    <property type="entry name" value="putative membrane protein from Corynebacterium diphtheriae superfamily"/>
    <property type="match status" value="1"/>
</dbReference>
<feature type="transmembrane region" description="Helical" evidence="2">
    <location>
        <begin position="71"/>
        <end position="91"/>
    </location>
</feature>
<organism evidence="3 4">
    <name type="scientific">Saccharomonospora azurea NA-128</name>
    <dbReference type="NCBI Taxonomy" id="882081"/>
    <lineage>
        <taxon>Bacteria</taxon>
        <taxon>Bacillati</taxon>
        <taxon>Actinomycetota</taxon>
        <taxon>Actinomycetes</taxon>
        <taxon>Pseudonocardiales</taxon>
        <taxon>Pseudonocardiaceae</taxon>
        <taxon>Saccharomonospora</taxon>
    </lineage>
</organism>
<dbReference type="EMBL" id="CM001466">
    <property type="protein sequence ID" value="EHY90659.1"/>
    <property type="molecule type" value="Genomic_DNA"/>
</dbReference>
<proteinExistence type="predicted"/>
<keyword evidence="2" id="KW-0812">Transmembrane</keyword>
<gene>
    <name evidence="3" type="ORF">SacazDRAFT_03799</name>
</gene>
<evidence type="ECO:0000256" key="2">
    <source>
        <dbReference type="SAM" id="Phobius"/>
    </source>
</evidence>
<dbReference type="AlphaFoldDB" id="H8GAJ4"/>
<evidence type="ECO:0000256" key="1">
    <source>
        <dbReference type="SAM" id="MobiDB-lite"/>
    </source>
</evidence>
<keyword evidence="2" id="KW-0472">Membrane</keyword>
<name>H8GAJ4_9PSEU</name>
<evidence type="ECO:0000313" key="3">
    <source>
        <dbReference type="EMBL" id="EHY90659.1"/>
    </source>
</evidence>
<dbReference type="Pfam" id="PF11580">
    <property type="entry name" value="DUF3239"/>
    <property type="match status" value="1"/>
</dbReference>
<reference evidence="3 4" key="1">
    <citation type="journal article" date="2012" name="Stand. Genomic Sci.">
        <title>Genome sequence of the soil bacterium Saccharomonospora azurea type strain (NA-128(T)).</title>
        <authorList>
            <person name="Klenk H.P."/>
            <person name="Held B."/>
            <person name="Lucas S."/>
            <person name="Lapidus A."/>
            <person name="Copeland A."/>
            <person name="Hammon N."/>
            <person name="Pitluck S."/>
            <person name="Goodwin L.A."/>
            <person name="Han C."/>
            <person name="Tapia R."/>
            <person name="Brambilla E.M."/>
            <person name="Potter G."/>
            <person name="Land M."/>
            <person name="Ivanova N."/>
            <person name="Rohde M."/>
            <person name="Goker M."/>
            <person name="Detter J.C."/>
            <person name="Kyrpides N.C."/>
            <person name="Woyke T."/>
        </authorList>
    </citation>
    <scope>NUCLEOTIDE SEQUENCE [LARGE SCALE GENOMIC DNA]</scope>
    <source>
        <strain evidence="3 4">NA-128</strain>
    </source>
</reference>
<keyword evidence="4" id="KW-1185">Reference proteome</keyword>
<evidence type="ECO:0000313" key="4">
    <source>
        <dbReference type="Proteomes" id="UP000004705"/>
    </source>
</evidence>
<dbReference type="InterPro" id="IPR023124">
    <property type="entry name" value="DUF3239_dom_sf"/>
</dbReference>
<feature type="transmembrane region" description="Helical" evidence="2">
    <location>
        <begin position="41"/>
        <end position="65"/>
    </location>
</feature>
<keyword evidence="2" id="KW-1133">Transmembrane helix</keyword>
<sequence length="292" mass="31642">MPRMIEQTEQGWPTGDPRRFFDVPIDPAHLRASSPNVYRRAWRLTTGVVLGSGLLLLGIWAIAVGMRGVEVSWVSMVAGVLAVPLGVGLFLRGLMASNAAKPYRGGQLVPGLVVEQADADVQVLVLADTSRDPVAPPAFAYRLMSFTAREGTRFVPGQPVPCVAHGFVAAPWSKVWWSFDASPVEWASSDPDVVDAAARAIPRAEWNLVLAGTERVADLRRRLSRVTRIDEATVPEELRRPRTRMGVPVEWQPDGRARFVGSVGHTVTPVDAADSTVELPAEPTPESPTTTA</sequence>
<dbReference type="Proteomes" id="UP000004705">
    <property type="component" value="Chromosome"/>
</dbReference>